<dbReference type="RefSeq" id="WP_285452227.1">
    <property type="nucleotide sequence ID" value="NZ_CP127173.1"/>
</dbReference>
<feature type="transmembrane region" description="Helical" evidence="2">
    <location>
        <begin position="123"/>
        <end position="143"/>
    </location>
</feature>
<dbReference type="Pfam" id="PF00498">
    <property type="entry name" value="FHA"/>
    <property type="match status" value="1"/>
</dbReference>
<keyword evidence="1" id="KW-0597">Phosphoprotein</keyword>
<dbReference type="InterPro" id="IPR000253">
    <property type="entry name" value="FHA_dom"/>
</dbReference>
<sequence>MGNRDAATIETVEGAVARLAVRRGSWLVGRGPEAHLKLYSDHVSPRHAWLRRDARGTWVSDAGSRTGTRVNGEPLAPGLARLLRDGDRVTFGTITTVYADSRPAADEPPVFAKTGTGKGIRRLGVLLGPPLIVAGFGLGVSRVLHFLTAGAPGDFRLGAVLFALGLAITVLSRPQ</sequence>
<dbReference type="EMBL" id="CP127173">
    <property type="protein sequence ID" value="WIV55331.1"/>
    <property type="molecule type" value="Genomic_DNA"/>
</dbReference>
<feature type="domain" description="FHA" evidence="3">
    <location>
        <begin position="26"/>
        <end position="75"/>
    </location>
</feature>
<feature type="transmembrane region" description="Helical" evidence="2">
    <location>
        <begin position="155"/>
        <end position="172"/>
    </location>
</feature>
<evidence type="ECO:0000313" key="4">
    <source>
        <dbReference type="EMBL" id="WIV55331.1"/>
    </source>
</evidence>
<dbReference type="CDD" id="cd00060">
    <property type="entry name" value="FHA"/>
    <property type="match status" value="1"/>
</dbReference>
<proteinExistence type="predicted"/>
<keyword evidence="2" id="KW-1133">Transmembrane helix</keyword>
<keyword evidence="2" id="KW-0472">Membrane</keyword>
<reference evidence="4 5" key="1">
    <citation type="submission" date="2023-06" db="EMBL/GenBank/DDBJ databases">
        <authorList>
            <person name="Oyuntsetseg B."/>
            <person name="Kim S.B."/>
        </authorList>
    </citation>
    <scope>NUCLEOTIDE SEQUENCE [LARGE SCALE GENOMIC DNA]</scope>
    <source>
        <strain evidence="4 5">2-2</strain>
    </source>
</reference>
<dbReference type="SUPFAM" id="SSF49879">
    <property type="entry name" value="SMAD/FHA domain"/>
    <property type="match status" value="1"/>
</dbReference>
<dbReference type="Proteomes" id="UP001227101">
    <property type="component" value="Chromosome"/>
</dbReference>
<dbReference type="SMART" id="SM00240">
    <property type="entry name" value="FHA"/>
    <property type="match status" value="1"/>
</dbReference>
<protein>
    <submittedName>
        <fullName evidence="4">FHA domain-containing protein</fullName>
    </submittedName>
</protein>
<keyword evidence="2" id="KW-0812">Transmembrane</keyword>
<organism evidence="4 5">
    <name type="scientific">Amycolatopsis nalaikhensis</name>
    <dbReference type="NCBI Taxonomy" id="715472"/>
    <lineage>
        <taxon>Bacteria</taxon>
        <taxon>Bacillati</taxon>
        <taxon>Actinomycetota</taxon>
        <taxon>Actinomycetes</taxon>
        <taxon>Pseudonocardiales</taxon>
        <taxon>Pseudonocardiaceae</taxon>
        <taxon>Amycolatopsis</taxon>
    </lineage>
</organism>
<evidence type="ECO:0000256" key="1">
    <source>
        <dbReference type="ARBA" id="ARBA00022553"/>
    </source>
</evidence>
<accession>A0ABY8XIA8</accession>
<dbReference type="InterPro" id="IPR008984">
    <property type="entry name" value="SMAD_FHA_dom_sf"/>
</dbReference>
<evidence type="ECO:0000256" key="2">
    <source>
        <dbReference type="SAM" id="Phobius"/>
    </source>
</evidence>
<dbReference type="Gene3D" id="2.60.200.20">
    <property type="match status" value="1"/>
</dbReference>
<gene>
    <name evidence="4" type="ORF">QP939_41980</name>
</gene>
<evidence type="ECO:0000259" key="3">
    <source>
        <dbReference type="PROSITE" id="PS50006"/>
    </source>
</evidence>
<name>A0ABY8XIA8_9PSEU</name>
<keyword evidence="5" id="KW-1185">Reference proteome</keyword>
<evidence type="ECO:0000313" key="5">
    <source>
        <dbReference type="Proteomes" id="UP001227101"/>
    </source>
</evidence>
<dbReference type="PROSITE" id="PS50006">
    <property type="entry name" value="FHA_DOMAIN"/>
    <property type="match status" value="1"/>
</dbReference>